<reference evidence="3 4" key="1">
    <citation type="submission" date="2024-09" db="EMBL/GenBank/DDBJ databases">
        <authorList>
            <person name="Sun Q."/>
            <person name="Mori K."/>
        </authorList>
    </citation>
    <scope>NUCLEOTIDE SEQUENCE [LARGE SCALE GENOMIC DNA]</scope>
    <source>
        <strain evidence="3 4">CCM 7228</strain>
    </source>
</reference>
<organism evidence="3 4">
    <name type="scientific">Metabacillus herbersteinensis</name>
    <dbReference type="NCBI Taxonomy" id="283816"/>
    <lineage>
        <taxon>Bacteria</taxon>
        <taxon>Bacillati</taxon>
        <taxon>Bacillota</taxon>
        <taxon>Bacilli</taxon>
        <taxon>Bacillales</taxon>
        <taxon>Bacillaceae</taxon>
        <taxon>Metabacillus</taxon>
    </lineage>
</organism>
<keyword evidence="2" id="KW-0732">Signal</keyword>
<feature type="compositionally biased region" description="Polar residues" evidence="1">
    <location>
        <begin position="36"/>
        <end position="47"/>
    </location>
</feature>
<dbReference type="PROSITE" id="PS51257">
    <property type="entry name" value="PROKAR_LIPOPROTEIN"/>
    <property type="match status" value="1"/>
</dbReference>
<name>A0ABV6GL92_9BACI</name>
<dbReference type="EMBL" id="JBHLVO010000033">
    <property type="protein sequence ID" value="MFC0274349.1"/>
    <property type="molecule type" value="Genomic_DNA"/>
</dbReference>
<dbReference type="InterPro" id="IPR025673">
    <property type="entry name" value="PCYCGC"/>
</dbReference>
<protein>
    <submittedName>
        <fullName evidence="3">PCYCGC motif-containing (Lipo)protein</fullName>
    </submittedName>
</protein>
<sequence>MSKLKFSITSVVITSLILTGCNQAAESKHDDHTQHDQPSFKSGDIQEQTDSSTVLPTFLNDQPKEIQNVYAAAGENGEILKHIPCYCGCGRSVGHKHNDNCFISERKSDGSIVWDDHGTKCKVCLEIAAIAVVEHQKGKSVKEIRTLIDEKYKEGFAEATPTPMP</sequence>
<feature type="signal peptide" evidence="2">
    <location>
        <begin position="1"/>
        <end position="24"/>
    </location>
</feature>
<feature type="chain" id="PRO_5046987955" evidence="2">
    <location>
        <begin position="25"/>
        <end position="165"/>
    </location>
</feature>
<evidence type="ECO:0000256" key="2">
    <source>
        <dbReference type="SAM" id="SignalP"/>
    </source>
</evidence>
<evidence type="ECO:0000256" key="1">
    <source>
        <dbReference type="SAM" id="MobiDB-lite"/>
    </source>
</evidence>
<comment type="caution">
    <text evidence="3">The sequence shown here is derived from an EMBL/GenBank/DDBJ whole genome shotgun (WGS) entry which is preliminary data.</text>
</comment>
<feature type="region of interest" description="Disordered" evidence="1">
    <location>
        <begin position="27"/>
        <end position="47"/>
    </location>
</feature>
<accession>A0ABV6GL92</accession>
<dbReference type="RefSeq" id="WP_378938498.1">
    <property type="nucleotide sequence ID" value="NZ_JBHLVO010000033.1"/>
</dbReference>
<keyword evidence="4" id="KW-1185">Reference proteome</keyword>
<gene>
    <name evidence="3" type="ORF">ACFFIX_23660</name>
</gene>
<evidence type="ECO:0000313" key="3">
    <source>
        <dbReference type="EMBL" id="MFC0274349.1"/>
    </source>
</evidence>
<evidence type="ECO:0000313" key="4">
    <source>
        <dbReference type="Proteomes" id="UP001589854"/>
    </source>
</evidence>
<dbReference type="Pfam" id="PF13798">
    <property type="entry name" value="PCYCGC"/>
    <property type="match status" value="1"/>
</dbReference>
<dbReference type="Proteomes" id="UP001589854">
    <property type="component" value="Unassembled WGS sequence"/>
</dbReference>
<proteinExistence type="predicted"/>